<evidence type="ECO:0000259" key="1">
    <source>
        <dbReference type="Pfam" id="PF13827"/>
    </source>
</evidence>
<gene>
    <name evidence="2" type="ORF">FQY83_17240</name>
</gene>
<name>A0A5C5TVH2_9GAMM</name>
<evidence type="ECO:0000313" key="3">
    <source>
        <dbReference type="Proteomes" id="UP000319980"/>
    </source>
</evidence>
<protein>
    <submittedName>
        <fullName evidence="2">DUF4189 domain-containing protein</fullName>
    </submittedName>
</protein>
<organism evidence="2 3">
    <name type="scientific">Luteimonas marina</name>
    <dbReference type="NCBI Taxonomy" id="488485"/>
    <lineage>
        <taxon>Bacteria</taxon>
        <taxon>Pseudomonadati</taxon>
        <taxon>Pseudomonadota</taxon>
        <taxon>Gammaproteobacteria</taxon>
        <taxon>Lysobacterales</taxon>
        <taxon>Lysobacteraceae</taxon>
        <taxon>Luteimonas</taxon>
    </lineage>
</organism>
<dbReference type="AlphaFoldDB" id="A0A5C5TVH2"/>
<comment type="caution">
    <text evidence="2">The sequence shown here is derived from an EMBL/GenBank/DDBJ whole genome shotgun (WGS) entry which is preliminary data.</text>
</comment>
<reference evidence="2 3" key="1">
    <citation type="journal article" date="2008" name="Int. J. Syst. Evol. Microbiol.">
        <title>Luteimonas marina sp. nov., isolated from seawater.</title>
        <authorList>
            <person name="Baik K.S."/>
            <person name="Park S.C."/>
            <person name="Kim M.S."/>
            <person name="Kim E.M."/>
            <person name="Park C."/>
            <person name="Chun J."/>
            <person name="Seong C.N."/>
        </authorList>
    </citation>
    <scope>NUCLEOTIDE SEQUENCE [LARGE SCALE GENOMIC DNA]</scope>
    <source>
        <strain evidence="2 3">FR1330</strain>
    </source>
</reference>
<accession>A0A5C5TVH2</accession>
<feature type="domain" description="DUF4189" evidence="1">
    <location>
        <begin position="94"/>
        <end position="194"/>
    </location>
</feature>
<evidence type="ECO:0000313" key="2">
    <source>
        <dbReference type="EMBL" id="TWT17292.1"/>
    </source>
</evidence>
<dbReference type="EMBL" id="VOHK01000011">
    <property type="protein sequence ID" value="TWT17292.1"/>
    <property type="molecule type" value="Genomic_DNA"/>
</dbReference>
<dbReference type="Pfam" id="PF13827">
    <property type="entry name" value="DUF4189"/>
    <property type="match status" value="1"/>
</dbReference>
<keyword evidence="3" id="KW-1185">Reference proteome</keyword>
<proteinExistence type="predicted"/>
<dbReference type="InterPro" id="IPR025240">
    <property type="entry name" value="DUF4189"/>
</dbReference>
<dbReference type="Proteomes" id="UP000319980">
    <property type="component" value="Unassembled WGS sequence"/>
</dbReference>
<sequence length="202" mass="21532">MGMRRRLPLVRPRRALAIHHPALSMVSASRGMQMKKLFGYLTISVAAFLWAGHAQAQTACPQGVGAGSAQCGPGGGGMAPAPRRQPVPRWISTWGAYAEAHGQPIVGTSKEQRSEHAAKRAAIKRCKKMGGKTCEVVFTYTNNCAAVAAPIENLPSMIALYQSAPSVAEATEIVLPVCARTNNGHACHVVHSNCSKPYLVYD</sequence>